<reference evidence="2" key="1">
    <citation type="submission" date="2020-07" db="EMBL/GenBank/DDBJ databases">
        <title>Multicomponent nature underlies the extraordinary mechanical properties of spider dragline silk.</title>
        <authorList>
            <person name="Kono N."/>
            <person name="Nakamura H."/>
            <person name="Mori M."/>
            <person name="Yoshida Y."/>
            <person name="Ohtoshi R."/>
            <person name="Malay A.D."/>
            <person name="Moran D.A.P."/>
            <person name="Tomita M."/>
            <person name="Numata K."/>
            <person name="Arakawa K."/>
        </authorList>
    </citation>
    <scope>NUCLEOTIDE SEQUENCE</scope>
</reference>
<protein>
    <submittedName>
        <fullName evidence="2">Integrase catalytic domain-containing protein</fullName>
    </submittedName>
</protein>
<evidence type="ECO:0000313" key="2">
    <source>
        <dbReference type="EMBL" id="GFQ71604.1"/>
    </source>
</evidence>
<name>A0A8X6GQ87_TRICU</name>
<dbReference type="OrthoDB" id="8042916at2759"/>
<dbReference type="EMBL" id="BMAO01011144">
    <property type="protein sequence ID" value="GFQ71604.1"/>
    <property type="molecule type" value="Genomic_DNA"/>
</dbReference>
<organism evidence="2 3">
    <name type="scientific">Trichonephila clavata</name>
    <name type="common">Joro spider</name>
    <name type="synonym">Nephila clavata</name>
    <dbReference type="NCBI Taxonomy" id="2740835"/>
    <lineage>
        <taxon>Eukaryota</taxon>
        <taxon>Metazoa</taxon>
        <taxon>Ecdysozoa</taxon>
        <taxon>Arthropoda</taxon>
        <taxon>Chelicerata</taxon>
        <taxon>Arachnida</taxon>
        <taxon>Araneae</taxon>
        <taxon>Araneomorphae</taxon>
        <taxon>Entelegynae</taxon>
        <taxon>Araneoidea</taxon>
        <taxon>Nephilidae</taxon>
        <taxon>Trichonephila</taxon>
    </lineage>
</organism>
<comment type="caution">
    <text evidence="2">The sequence shown here is derived from an EMBL/GenBank/DDBJ whole genome shotgun (WGS) entry which is preliminary data.</text>
</comment>
<dbReference type="Gene3D" id="2.40.70.10">
    <property type="entry name" value="Acid Proteases"/>
    <property type="match status" value="1"/>
</dbReference>
<dbReference type="CDD" id="cd00303">
    <property type="entry name" value="retropepsin_like"/>
    <property type="match status" value="1"/>
</dbReference>
<evidence type="ECO:0000256" key="1">
    <source>
        <dbReference type="SAM" id="Coils"/>
    </source>
</evidence>
<dbReference type="InterPro" id="IPR021109">
    <property type="entry name" value="Peptidase_aspartic_dom_sf"/>
</dbReference>
<dbReference type="AlphaFoldDB" id="A0A8X6GQ87"/>
<gene>
    <name evidence="2" type="primary">AVEN_14542_1</name>
    <name evidence="2" type="ORF">TNCT_486041</name>
</gene>
<dbReference type="PANTHER" id="PTHR47331">
    <property type="entry name" value="PHD-TYPE DOMAIN-CONTAINING PROTEIN"/>
    <property type="match status" value="1"/>
</dbReference>
<sequence>MFKNCRKEDLRMVALELGETLSEKVTIVELTEIIKENKYFKEDVEFVKELIQYTIEDRKKAEEDRKKAEEARLREKELELELARLHRVNSDNERTDEGYNSLDALVKSVRILTVKVPNRPEVSDKIFSTLEKEVASHISVRAGNDWFRPLELAKEVDLYNTSRGKCLKHVPNVFPRYNPVKSASRVFLSEVKNSKCVCCAESHPLYKCAVYLKLPVTKRIDVIKANNLCFNCLSTSHRAKDCKSRYGCSNCQKRHHNTIHYTERARDQEVINSTLEPLNTSAPEFIPSAETQNNLLTATSINRKKCVLLGSAICYIKCENGLFPVKAILDSGSTSNFVSKSLCELIGLKKYKSNVLVSGLSKSLIPIESRVTVSISNKEGNYVKTLDFFLVPTITQDLVPTTKIDFNLNNIPNLKLADNNFNIPERVQMLLEVKGKEHCGVIQTDNLELSIKKFWEIESVEIDSVKTSELNICEDHFKNTHSRDDQGRYTVAMPLKEDPSCLGESKQTAIQRLNSLWKRLNRDKEYLSLYEKFLQEYEDLGHMREIKADGSGVAFYMPHHAVYRPKSLQRN</sequence>
<feature type="coiled-coil region" evidence="1">
    <location>
        <begin position="51"/>
        <end position="88"/>
    </location>
</feature>
<accession>A0A8X6GQ87</accession>
<keyword evidence="1" id="KW-0175">Coiled coil</keyword>
<keyword evidence="3" id="KW-1185">Reference proteome</keyword>
<proteinExistence type="predicted"/>
<evidence type="ECO:0000313" key="3">
    <source>
        <dbReference type="Proteomes" id="UP000887116"/>
    </source>
</evidence>
<dbReference type="PANTHER" id="PTHR47331:SF1">
    <property type="entry name" value="GAG-LIKE PROTEIN"/>
    <property type="match status" value="1"/>
</dbReference>
<dbReference type="Proteomes" id="UP000887116">
    <property type="component" value="Unassembled WGS sequence"/>
</dbReference>